<organism evidence="2 3">
    <name type="scientific">Mycena chlorophos</name>
    <name type="common">Agaric fungus</name>
    <name type="synonym">Agaricus chlorophos</name>
    <dbReference type="NCBI Taxonomy" id="658473"/>
    <lineage>
        <taxon>Eukaryota</taxon>
        <taxon>Fungi</taxon>
        <taxon>Dikarya</taxon>
        <taxon>Basidiomycota</taxon>
        <taxon>Agaricomycotina</taxon>
        <taxon>Agaricomycetes</taxon>
        <taxon>Agaricomycetidae</taxon>
        <taxon>Agaricales</taxon>
        <taxon>Marasmiineae</taxon>
        <taxon>Mycenaceae</taxon>
        <taxon>Mycena</taxon>
    </lineage>
</organism>
<evidence type="ECO:0000313" key="3">
    <source>
        <dbReference type="Proteomes" id="UP000815677"/>
    </source>
</evidence>
<proteinExistence type="predicted"/>
<feature type="region of interest" description="Disordered" evidence="1">
    <location>
        <begin position="1"/>
        <end position="33"/>
    </location>
</feature>
<protein>
    <submittedName>
        <fullName evidence="2">Uncharacterized protein</fullName>
    </submittedName>
</protein>
<name>A0ABQ0L5S6_MYCCL</name>
<evidence type="ECO:0000313" key="2">
    <source>
        <dbReference type="EMBL" id="GAT45221.1"/>
    </source>
</evidence>
<sequence>MGPARTNRRGSCASLQRASRRRSVAGLPRPQASRGDYIAHIRPLRTPERAKLHSVAGGGSAEQCLSALACGRAGYGGALDVHSAGDRPAQAEEDCEGRQAVDGKVENAAVGTAAFACERSWGYVQ</sequence>
<dbReference type="EMBL" id="DF841004">
    <property type="protein sequence ID" value="GAT45221.1"/>
    <property type="molecule type" value="Genomic_DNA"/>
</dbReference>
<evidence type="ECO:0000256" key="1">
    <source>
        <dbReference type="SAM" id="MobiDB-lite"/>
    </source>
</evidence>
<dbReference type="Proteomes" id="UP000815677">
    <property type="component" value="Unassembled WGS sequence"/>
</dbReference>
<reference evidence="2" key="1">
    <citation type="submission" date="2014-09" db="EMBL/GenBank/DDBJ databases">
        <title>Genome sequence of the luminous mushroom Mycena chlorophos for searching fungal bioluminescence genes.</title>
        <authorList>
            <person name="Tanaka Y."/>
            <person name="Kasuga D."/>
            <person name="Oba Y."/>
            <person name="Hase S."/>
            <person name="Sato K."/>
            <person name="Oba Y."/>
            <person name="Sakakibara Y."/>
        </authorList>
    </citation>
    <scope>NUCLEOTIDE SEQUENCE</scope>
</reference>
<gene>
    <name evidence="2" type="ORF">MCHLO_02810</name>
</gene>
<keyword evidence="3" id="KW-1185">Reference proteome</keyword>
<accession>A0ABQ0L5S6</accession>